<evidence type="ECO:0000259" key="3">
    <source>
        <dbReference type="Pfam" id="PF22910"/>
    </source>
</evidence>
<feature type="compositionally biased region" description="Basic and acidic residues" evidence="1">
    <location>
        <begin position="810"/>
        <end position="821"/>
    </location>
</feature>
<accession>K3YFY6</accession>
<evidence type="ECO:0000256" key="1">
    <source>
        <dbReference type="SAM" id="MobiDB-lite"/>
    </source>
</evidence>
<feature type="region of interest" description="Disordered" evidence="1">
    <location>
        <begin position="757"/>
        <end position="786"/>
    </location>
</feature>
<keyword evidence="6" id="KW-1185">Reference proteome</keyword>
<evidence type="ECO:0000259" key="2">
    <source>
        <dbReference type="Pfam" id="PF11331"/>
    </source>
</evidence>
<dbReference type="EMBL" id="AGNK02003945">
    <property type="status" value="NOT_ANNOTATED_CDS"/>
    <property type="molecule type" value="Genomic_DNA"/>
</dbReference>
<evidence type="ECO:0000313" key="5">
    <source>
        <dbReference type="EnsemblPlants" id="KQL02253"/>
    </source>
</evidence>
<dbReference type="RefSeq" id="XP_004973735.1">
    <property type="nucleotide sequence ID" value="XM_004973678.3"/>
</dbReference>
<feature type="region of interest" description="Disordered" evidence="1">
    <location>
        <begin position="151"/>
        <end position="189"/>
    </location>
</feature>
<dbReference type="AlphaFoldDB" id="K3YFY6"/>
<dbReference type="Pfam" id="PF22910">
    <property type="entry name" value="EDR4-like_1st"/>
    <property type="match status" value="1"/>
</dbReference>
<dbReference type="OrthoDB" id="638006at2759"/>
<dbReference type="OMA" id="GHVETHM"/>
<feature type="region of interest" description="Disordered" evidence="1">
    <location>
        <begin position="803"/>
        <end position="828"/>
    </location>
</feature>
<feature type="compositionally biased region" description="Low complexity" evidence="1">
    <location>
        <begin position="762"/>
        <end position="771"/>
    </location>
</feature>
<dbReference type="GO" id="GO:1900150">
    <property type="term" value="P:regulation of defense response to fungus"/>
    <property type="evidence" value="ECO:0007669"/>
    <property type="project" value="InterPro"/>
</dbReference>
<organism evidence="4">
    <name type="scientific">Setaria italica</name>
    <name type="common">Foxtail millet</name>
    <name type="synonym">Panicum italicum</name>
    <dbReference type="NCBI Taxonomy" id="4555"/>
    <lineage>
        <taxon>Eukaryota</taxon>
        <taxon>Viridiplantae</taxon>
        <taxon>Streptophyta</taxon>
        <taxon>Embryophyta</taxon>
        <taxon>Tracheophyta</taxon>
        <taxon>Spermatophyta</taxon>
        <taxon>Magnoliopsida</taxon>
        <taxon>Liliopsida</taxon>
        <taxon>Poales</taxon>
        <taxon>Poaceae</taxon>
        <taxon>PACMAD clade</taxon>
        <taxon>Panicoideae</taxon>
        <taxon>Panicodae</taxon>
        <taxon>Paniceae</taxon>
        <taxon>Cenchrinae</taxon>
        <taxon>Setaria</taxon>
    </lineage>
</organism>
<dbReference type="Pfam" id="PF11331">
    <property type="entry name" value="Zn_ribbon_12"/>
    <property type="match status" value="1"/>
</dbReference>
<dbReference type="Gramene" id="KQL02253">
    <property type="protein sequence ID" value="KQL02253"/>
    <property type="gene ID" value="SETIT_013154mg"/>
</dbReference>
<dbReference type="GeneID" id="101759379"/>
<feature type="region of interest" description="Disordered" evidence="1">
    <location>
        <begin position="43"/>
        <end position="97"/>
    </location>
</feature>
<dbReference type="InterPro" id="IPR040244">
    <property type="entry name" value="EDR4-like"/>
</dbReference>
<feature type="domain" description="Enhanced disease resistance 4-like N-terminal" evidence="3">
    <location>
        <begin position="5"/>
        <end position="38"/>
    </location>
</feature>
<feature type="compositionally biased region" description="Polar residues" evidence="1">
    <location>
        <begin position="156"/>
        <end position="175"/>
    </location>
</feature>
<name>K3YFY6_SETIT</name>
<dbReference type="PANTHER" id="PTHR31105">
    <property type="entry name" value="EXTRA-LARGE G-PROTEIN-LIKE"/>
    <property type="match status" value="1"/>
</dbReference>
<dbReference type="EMBL" id="CM003533">
    <property type="protein sequence ID" value="RCV31562.1"/>
    <property type="molecule type" value="Genomic_DNA"/>
</dbReference>
<dbReference type="HOGENOM" id="CLU_322485_0_0_1"/>
<proteinExistence type="predicted"/>
<dbReference type="KEGG" id="sita:101759379"/>
<reference evidence="5" key="3">
    <citation type="submission" date="2018-08" db="UniProtKB">
        <authorList>
            <consortium name="EnsemblPlants"/>
        </authorList>
    </citation>
    <scope>IDENTIFICATION</scope>
    <source>
        <strain evidence="5">Yugu1</strain>
    </source>
</reference>
<dbReference type="EnsemblPlants" id="KQL02253">
    <property type="protein sequence ID" value="KQL02253"/>
    <property type="gene ID" value="SETIT_013154mg"/>
</dbReference>
<dbReference type="eggNOG" id="ENOG502QS0Z">
    <property type="taxonomic scope" value="Eukaryota"/>
</dbReference>
<dbReference type="Proteomes" id="UP000004995">
    <property type="component" value="Unassembled WGS sequence"/>
</dbReference>
<feature type="domain" description="Probable zinc-ribbon" evidence="2">
    <location>
        <begin position="935"/>
        <end position="977"/>
    </location>
</feature>
<dbReference type="PANTHER" id="PTHR31105:SF38">
    <property type="entry name" value="PROTEIN ENHANCED DISEASE RESISTANCE 4"/>
    <property type="match status" value="1"/>
</dbReference>
<dbReference type="InterPro" id="IPR021480">
    <property type="entry name" value="Zinc_ribbon_12"/>
</dbReference>
<reference evidence="4" key="2">
    <citation type="submission" date="2015-07" db="EMBL/GenBank/DDBJ databases">
        <authorList>
            <person name="Noorani M."/>
        </authorList>
    </citation>
    <scope>NUCLEOTIDE SEQUENCE</scope>
    <source>
        <strain evidence="4">Yugu1</strain>
    </source>
</reference>
<protein>
    <submittedName>
        <fullName evidence="4 5">Uncharacterized protein</fullName>
    </submittedName>
</protein>
<evidence type="ECO:0000313" key="6">
    <source>
        <dbReference type="Proteomes" id="UP000004995"/>
    </source>
</evidence>
<reference evidence="4 6" key="1">
    <citation type="journal article" date="2012" name="Nat. Biotechnol.">
        <title>Reference genome sequence of the model plant Setaria.</title>
        <authorList>
            <person name="Bennetzen J.L."/>
            <person name="Schmutz J."/>
            <person name="Wang H."/>
            <person name="Percifield R."/>
            <person name="Hawkins J."/>
            <person name="Pontaroli A.C."/>
            <person name="Estep M."/>
            <person name="Feng L."/>
            <person name="Vaughn J.N."/>
            <person name="Grimwood J."/>
            <person name="Jenkins J."/>
            <person name="Barry K."/>
            <person name="Lindquist E."/>
            <person name="Hellsten U."/>
            <person name="Deshpande S."/>
            <person name="Wang X."/>
            <person name="Wu X."/>
            <person name="Mitros T."/>
            <person name="Triplett J."/>
            <person name="Yang X."/>
            <person name="Ye C.Y."/>
            <person name="Mauro-Herrera M."/>
            <person name="Wang L."/>
            <person name="Li P."/>
            <person name="Sharma M."/>
            <person name="Sharma R."/>
            <person name="Ronald P.C."/>
            <person name="Panaud O."/>
            <person name="Kellogg E.A."/>
            <person name="Brutnell T.P."/>
            <person name="Doust A.N."/>
            <person name="Tuskan G.A."/>
            <person name="Rokhsar D."/>
            <person name="Devos K.M."/>
        </authorList>
    </citation>
    <scope>NUCLEOTIDE SEQUENCE [LARGE SCALE GENOMIC DNA]</scope>
    <source>
        <strain evidence="6">cv. Yugu1</strain>
        <strain evidence="4">Yugu1</strain>
    </source>
</reference>
<dbReference type="InterPro" id="IPR055126">
    <property type="entry name" value="EDR4-like_N"/>
</dbReference>
<gene>
    <name evidence="5" type="primary">LOC101759379</name>
    <name evidence="4" type="ORF">SETIT_6G188300v2</name>
</gene>
<dbReference type="RefSeq" id="XP_004973736.1">
    <property type="nucleotide sequence ID" value="XM_004973679.3"/>
</dbReference>
<feature type="compositionally biased region" description="Polar residues" evidence="1">
    <location>
        <begin position="43"/>
        <end position="56"/>
    </location>
</feature>
<feature type="compositionally biased region" description="Low complexity" evidence="1">
    <location>
        <begin position="57"/>
        <end position="71"/>
    </location>
</feature>
<dbReference type="FunCoup" id="K3YFY6">
    <property type="interactions" value="30"/>
</dbReference>
<sequence length="1102" mass="121946">MEPHKLRFVRCPRCNMLLVEYPSIPVYKCGGCDTVLRAKNRAVPQTQAGSGSDQHNSFPSSLQGSPQSSKSIFSDEQKAVSSVDQPREATADGSISSTINNVDSCKGAIQKRAMSAADIVTRDEHLNEEAGSLNDGNIQNSEEDMVKEIHDKDSGAGTSSNLTEKLGNLDTNENPNGGEVDGFATSDASTLNGKTEVVNREERLRSYEGMHVESHEALIEELERSLSFSSDDEYFSDEAENIGLSDALCNQMGSRRFMLGVKANDASRSDPHSRLIEELEMSFSDAEEPMEEHAVVVERVHGIVHDAHPQNLGAESAYPCEESLSSFDNRHLKYEQNSHQEIRLIGNADKLKEEYNTEENSTAKDAAEDVVDSSHESGKDWQSIDLEIADPCEVGVPLLGDKNIKDDGNYAMEKCHTEDDSTTNRVNVVDSSHESGTDWQFIDVEIADPCEVGIPLLGDNNIKDDGNYAMEECRTEDDSTTNRVNGNAHIVVEDDIVEVSHENGRDQQFTDAESAHPFEGSVSSVDDGNEKLNQSFQRDDLIADVTEKMEEGCMEDDNVNSYVHDIENLLFSNEDISDRPCGNEGLMADCRAGENEESHMDDDNMPNTVDADENVAVADDHIAERADNDEAPLHSGDMANADGKDWQSLEAEGTHLGEEVLSSLNTGHIKSEQGLQQNELIYDGTKEKEEADMDDGNASATVASFSSLSYKRTQHKVPSFNKNKEEISYGYKASQLRQGLSLDSEDFKSIQNFIESQVDGTSSSRSSGSPSQGVLGPRTSNKFNNIVRHERLKKMDELRDQLSRLSSQRVSEKSFQKRDPEYQQQSNSCDVEQLLQSVDGDSIPSSCALESYYGHGRPPPRYQPSNPFSPAHAYTHCHFGHAQTRIPHNYDPWEFNSYYQSSYAESTILDYESLRSSYKEQKRVVRKHILRPLSGASPYTICNSCFNLVQMPSDIYISKSKIGKMQCGKCSKVFALSFPSVHQADAKISMDVPQQSYNPVDSTIPTNEYITSYYAECLTGGPVSTSEDYGASYTRSLPTQAGSSSLAATQSGKKVSDSALHRLMGYDSASQLLRHSRVFDDGYESFESMVPVSSRVSRRKNN</sequence>
<evidence type="ECO:0000313" key="4">
    <source>
        <dbReference type="EMBL" id="RCV31562.1"/>
    </source>
</evidence>